<comment type="caution">
    <text evidence="2">The sequence shown here is derived from an EMBL/GenBank/DDBJ whole genome shotgun (WGS) entry which is preliminary data.</text>
</comment>
<dbReference type="InterPro" id="IPR011613">
    <property type="entry name" value="GH15-like"/>
</dbReference>
<dbReference type="InterPro" id="IPR008928">
    <property type="entry name" value="6-hairpin_glycosidase_sf"/>
</dbReference>
<dbReference type="EMBL" id="JYFE01000048">
    <property type="protein sequence ID" value="KIT15559.1"/>
    <property type="molecule type" value="Genomic_DNA"/>
</dbReference>
<dbReference type="SUPFAM" id="SSF48208">
    <property type="entry name" value="Six-hairpin glycosidases"/>
    <property type="match status" value="1"/>
</dbReference>
<dbReference type="OrthoDB" id="3902805at2"/>
<keyword evidence="3" id="KW-1185">Reference proteome</keyword>
<dbReference type="EC" id="3.2.1.28" evidence="2"/>
<sequence>MKRAWNDEAETFMQSYGGSHVDASLLLLPLSTDTCRPITLAWTAPWRRSRIASTSTGGCFGMRKEEAGDGFEVGQGAFLLCSFWHVEVLAMRGETDRAIAIFDRLLSLRNDLGLLAEEYDPRDGRQLGNVPQAFSHVGIVGAAVALSKDW</sequence>
<dbReference type="RefSeq" id="WP_043919452.1">
    <property type="nucleotide sequence ID" value="NZ_FZPF01000009.1"/>
</dbReference>
<keyword evidence="2" id="KW-0378">Hydrolase</keyword>
<protein>
    <submittedName>
        <fullName evidence="2">Trehalase</fullName>
        <ecNumber evidence="2">3.2.1.28</ecNumber>
    </submittedName>
</protein>
<dbReference type="PATRIC" id="fig|935700.4.peg.2745"/>
<organism evidence="2 3">
    <name type="scientific">Jannaschia aquimarina</name>
    <dbReference type="NCBI Taxonomy" id="935700"/>
    <lineage>
        <taxon>Bacteria</taxon>
        <taxon>Pseudomonadati</taxon>
        <taxon>Pseudomonadota</taxon>
        <taxon>Alphaproteobacteria</taxon>
        <taxon>Rhodobacterales</taxon>
        <taxon>Roseobacteraceae</taxon>
        <taxon>Jannaschia</taxon>
    </lineage>
</organism>
<dbReference type="GO" id="GO:0005975">
    <property type="term" value="P:carbohydrate metabolic process"/>
    <property type="evidence" value="ECO:0007669"/>
    <property type="project" value="InterPro"/>
</dbReference>
<dbReference type="Proteomes" id="UP000032232">
    <property type="component" value="Unassembled WGS sequence"/>
</dbReference>
<name>A0A0D1ECV2_9RHOB</name>
<evidence type="ECO:0000313" key="3">
    <source>
        <dbReference type="Proteomes" id="UP000032232"/>
    </source>
</evidence>
<keyword evidence="2" id="KW-0326">Glycosidase</keyword>
<dbReference type="AlphaFoldDB" id="A0A0D1ECV2"/>
<dbReference type="GO" id="GO:0004555">
    <property type="term" value="F:alpha,alpha-trehalase activity"/>
    <property type="evidence" value="ECO:0007669"/>
    <property type="project" value="UniProtKB-EC"/>
</dbReference>
<reference evidence="2 3" key="1">
    <citation type="submission" date="2015-02" db="EMBL/GenBank/DDBJ databases">
        <title>Genome Sequence of Jannaschia aquimarina DSM28248, a member of the Roseobacter clade.</title>
        <authorList>
            <person name="Voget S."/>
            <person name="Daniel R."/>
        </authorList>
    </citation>
    <scope>NUCLEOTIDE SEQUENCE [LARGE SCALE GENOMIC DNA]</scope>
    <source>
        <strain evidence="2 3">GSW-M26</strain>
    </source>
</reference>
<gene>
    <name evidence="2" type="ORF">jaqu_26560</name>
</gene>
<dbReference type="STRING" id="935700.jaqu_26560"/>
<evidence type="ECO:0000313" key="2">
    <source>
        <dbReference type="EMBL" id="KIT15559.1"/>
    </source>
</evidence>
<proteinExistence type="predicted"/>
<dbReference type="InterPro" id="IPR012341">
    <property type="entry name" value="6hp_glycosidase-like_sf"/>
</dbReference>
<feature type="domain" description="GH15-like" evidence="1">
    <location>
        <begin position="73"/>
        <end position="143"/>
    </location>
</feature>
<accession>A0A0D1ECV2</accession>
<dbReference type="Gene3D" id="1.50.10.10">
    <property type="match status" value="1"/>
</dbReference>
<dbReference type="PANTHER" id="PTHR31616:SF0">
    <property type="entry name" value="GLUCAN 1,4-ALPHA-GLUCOSIDASE"/>
    <property type="match status" value="1"/>
</dbReference>
<evidence type="ECO:0000259" key="1">
    <source>
        <dbReference type="Pfam" id="PF00723"/>
    </source>
</evidence>
<dbReference type="PANTHER" id="PTHR31616">
    <property type="entry name" value="TREHALASE"/>
    <property type="match status" value="1"/>
</dbReference>
<dbReference type="Pfam" id="PF00723">
    <property type="entry name" value="Glyco_hydro_15"/>
    <property type="match status" value="1"/>
</dbReference>